<keyword evidence="10" id="KW-0560">Oxidoreductase</keyword>
<evidence type="ECO:0000256" key="2">
    <source>
        <dbReference type="ARBA" id="ARBA00003125"/>
    </source>
</evidence>
<dbReference type="EC" id="1.3.5.2" evidence="6"/>
<evidence type="ECO:0000256" key="10">
    <source>
        <dbReference type="ARBA" id="ARBA00023002"/>
    </source>
</evidence>
<comment type="caution">
    <text evidence="14">The sequence shown here is derived from an EMBL/GenBank/DDBJ whole genome shotgun (WGS) entry which is preliminary data.</text>
</comment>
<feature type="domain" description="Dihydroorotate dehydrogenase catalytic" evidence="13">
    <location>
        <begin position="52"/>
        <end position="324"/>
    </location>
</feature>
<evidence type="ECO:0000256" key="11">
    <source>
        <dbReference type="ARBA" id="ARBA00023136"/>
    </source>
</evidence>
<evidence type="ECO:0000259" key="13">
    <source>
        <dbReference type="Pfam" id="PF01180"/>
    </source>
</evidence>
<dbReference type="AlphaFoldDB" id="A0A2R7Y0U8"/>
<proteinExistence type="inferred from homology"/>
<dbReference type="InterPro" id="IPR013785">
    <property type="entry name" value="Aldolase_TIM"/>
</dbReference>
<evidence type="ECO:0000256" key="7">
    <source>
        <dbReference type="ARBA" id="ARBA00022630"/>
    </source>
</evidence>
<evidence type="ECO:0000256" key="5">
    <source>
        <dbReference type="ARBA" id="ARBA00005359"/>
    </source>
</evidence>
<dbReference type="UniPathway" id="UPA00070">
    <property type="reaction ID" value="UER00946"/>
</dbReference>
<dbReference type="PIRSF" id="PIRSF000164">
    <property type="entry name" value="DHO_oxidase"/>
    <property type="match status" value="1"/>
</dbReference>
<dbReference type="GO" id="GO:0016020">
    <property type="term" value="C:membrane"/>
    <property type="evidence" value="ECO:0007669"/>
    <property type="project" value="UniProtKB-SubCell"/>
</dbReference>
<protein>
    <recommendedName>
        <fullName evidence="6">dihydroorotate dehydrogenase (quinone)</fullName>
        <ecNumber evidence="6">1.3.5.2</ecNumber>
    </recommendedName>
</protein>
<evidence type="ECO:0000313" key="14">
    <source>
        <dbReference type="EMBL" id="PUA31161.1"/>
    </source>
</evidence>
<dbReference type="Gene3D" id="3.20.20.70">
    <property type="entry name" value="Aldolase class I"/>
    <property type="match status" value="1"/>
</dbReference>
<dbReference type="InterPro" id="IPR005719">
    <property type="entry name" value="Dihydroorotate_DH_2"/>
</dbReference>
<evidence type="ECO:0000313" key="15">
    <source>
        <dbReference type="Proteomes" id="UP000244066"/>
    </source>
</evidence>
<dbReference type="PANTHER" id="PTHR48109">
    <property type="entry name" value="DIHYDROOROTATE DEHYDROGENASE (QUINONE), MITOCHONDRIAL-RELATED"/>
    <property type="match status" value="1"/>
</dbReference>
<comment type="cofactor">
    <cofactor evidence="1">
        <name>FMN</name>
        <dbReference type="ChEBI" id="CHEBI:58210"/>
    </cofactor>
</comment>
<comment type="subcellular location">
    <subcellularLocation>
        <location evidence="3">Membrane</location>
    </subcellularLocation>
</comment>
<dbReference type="PROSITE" id="PS00911">
    <property type="entry name" value="DHODEHASE_1"/>
    <property type="match status" value="1"/>
</dbReference>
<evidence type="ECO:0000256" key="1">
    <source>
        <dbReference type="ARBA" id="ARBA00001917"/>
    </source>
</evidence>
<keyword evidence="9" id="KW-0665">Pyrimidine biosynthesis</keyword>
<name>A0A2R7Y0U8_9ARCH</name>
<dbReference type="GO" id="GO:0005737">
    <property type="term" value="C:cytoplasm"/>
    <property type="evidence" value="ECO:0007669"/>
    <property type="project" value="InterPro"/>
</dbReference>
<evidence type="ECO:0000256" key="6">
    <source>
        <dbReference type="ARBA" id="ARBA00012791"/>
    </source>
</evidence>
<gene>
    <name evidence="14" type="ORF">B9J98_07425</name>
</gene>
<keyword evidence="11" id="KW-0472">Membrane</keyword>
<evidence type="ECO:0000256" key="3">
    <source>
        <dbReference type="ARBA" id="ARBA00004370"/>
    </source>
</evidence>
<comment type="similarity">
    <text evidence="5">Belongs to the dihydroorotate dehydrogenase family. Type 2 subfamily.</text>
</comment>
<organism evidence="14 15">
    <name type="scientific">Candidatus Terraquivivens tikiterensis</name>
    <dbReference type="NCBI Taxonomy" id="1980982"/>
    <lineage>
        <taxon>Archaea</taxon>
        <taxon>Nitrososphaerota</taxon>
        <taxon>Candidatus Wolframiiraptoraceae</taxon>
        <taxon>Candidatus Terraquivivens</taxon>
    </lineage>
</organism>
<accession>A0A2R7Y0U8</accession>
<evidence type="ECO:0000256" key="8">
    <source>
        <dbReference type="ARBA" id="ARBA00022643"/>
    </source>
</evidence>
<comment type="function">
    <text evidence="2">Catalyzes the conversion of dihydroorotate to orotate with quinone as electron acceptor.</text>
</comment>
<dbReference type="SUPFAM" id="SSF51395">
    <property type="entry name" value="FMN-linked oxidoreductases"/>
    <property type="match status" value="1"/>
</dbReference>
<dbReference type="InterPro" id="IPR001295">
    <property type="entry name" value="Dihydroorotate_DH_CS"/>
</dbReference>
<comment type="pathway">
    <text evidence="4">Pyrimidine metabolism; UMP biosynthesis via de novo pathway; orotate from (S)-dihydroorotate (quinone route): step 1/1.</text>
</comment>
<dbReference type="InterPro" id="IPR005720">
    <property type="entry name" value="Dihydroorotate_DH_cat"/>
</dbReference>
<dbReference type="Pfam" id="PF01180">
    <property type="entry name" value="DHO_dh"/>
    <property type="match status" value="1"/>
</dbReference>
<reference evidence="14 15" key="1">
    <citation type="submission" date="2017-04" db="EMBL/GenBank/DDBJ databases">
        <title>Draft Aigarchaeota genome from a New Zealand hot spring.</title>
        <authorList>
            <person name="Reysenbach A.-L."/>
            <person name="Donaho J.A."/>
            <person name="Gerhart J."/>
            <person name="Kelley J.F."/>
            <person name="Kouba K."/>
            <person name="Podar M."/>
            <person name="Stott M."/>
        </authorList>
    </citation>
    <scope>NUCLEOTIDE SEQUENCE [LARGE SCALE GENOMIC DNA]</scope>
    <source>
        <strain evidence="14">NZ13_MG1</strain>
    </source>
</reference>
<evidence type="ECO:0000256" key="4">
    <source>
        <dbReference type="ARBA" id="ARBA00005161"/>
    </source>
</evidence>
<evidence type="ECO:0000256" key="9">
    <source>
        <dbReference type="ARBA" id="ARBA00022975"/>
    </source>
</evidence>
<dbReference type="CDD" id="cd04738">
    <property type="entry name" value="DHOD_2_like"/>
    <property type="match status" value="1"/>
</dbReference>
<comment type="catalytic activity">
    <reaction evidence="12">
        <text>(S)-dihydroorotate + a quinone = orotate + a quinol</text>
        <dbReference type="Rhea" id="RHEA:30187"/>
        <dbReference type="ChEBI" id="CHEBI:24646"/>
        <dbReference type="ChEBI" id="CHEBI:30839"/>
        <dbReference type="ChEBI" id="CHEBI:30864"/>
        <dbReference type="ChEBI" id="CHEBI:132124"/>
        <dbReference type="EC" id="1.3.5.2"/>
    </reaction>
</comment>
<dbReference type="InterPro" id="IPR050074">
    <property type="entry name" value="DHO_dehydrogenase"/>
</dbReference>
<dbReference type="EMBL" id="NDWU01000024">
    <property type="protein sequence ID" value="PUA31161.1"/>
    <property type="molecule type" value="Genomic_DNA"/>
</dbReference>
<keyword evidence="7" id="KW-0285">Flavoprotein</keyword>
<keyword evidence="8" id="KW-0288">FMN</keyword>
<evidence type="ECO:0000256" key="12">
    <source>
        <dbReference type="ARBA" id="ARBA00048639"/>
    </source>
</evidence>
<sequence length="329" mass="35605">MVAPKQGILSVRINPAVKFLARILGPELLHGAWLRLLKSFPLELEPPRGLEVETRMGKLRSPIGLAAGYDKSGKYVGALSKLGFGYVVVGSFTLKPRKGHPKPRLAYRDAEQAVVNAMGLPNPGVREFVKSFKGVTGCKVVASITGDTLEEFVECFATVQDVVDAVEVNVSCPTHEASIRMRRPETVRELAEGLRGIKSKPAYIKIPPPLTPEEMDDVCRLVKAWVDCGMDGVTALNTLPVDAPELALGRGGLSGRPLRPIMLRTVRRIREELGEGVEINAVGGIMTGRDAADALKAGANTVQIMTAMLFRGPRAPILIAKELISDKVW</sequence>
<dbReference type="GO" id="GO:0044205">
    <property type="term" value="P:'de novo' UMP biosynthetic process"/>
    <property type="evidence" value="ECO:0007669"/>
    <property type="project" value="UniProtKB-UniPathway"/>
</dbReference>
<dbReference type="Proteomes" id="UP000244066">
    <property type="component" value="Unassembled WGS sequence"/>
</dbReference>
<dbReference type="GO" id="GO:0006207">
    <property type="term" value="P:'de novo' pyrimidine nucleobase biosynthetic process"/>
    <property type="evidence" value="ECO:0007669"/>
    <property type="project" value="InterPro"/>
</dbReference>
<dbReference type="InterPro" id="IPR012135">
    <property type="entry name" value="Dihydroorotate_DH_1_2"/>
</dbReference>
<dbReference type="PANTHER" id="PTHR48109:SF4">
    <property type="entry name" value="DIHYDROOROTATE DEHYDROGENASE (QUINONE), MITOCHONDRIAL"/>
    <property type="match status" value="1"/>
</dbReference>
<dbReference type="GO" id="GO:0106430">
    <property type="term" value="F:dihydroorotate dehydrogenase (quinone) activity"/>
    <property type="evidence" value="ECO:0007669"/>
    <property type="project" value="UniProtKB-EC"/>
</dbReference>